<feature type="compositionally biased region" description="Basic and acidic residues" evidence="4">
    <location>
        <begin position="64"/>
        <end position="75"/>
    </location>
</feature>
<name>A0A7G2CIS8_9TRYP</name>
<reference evidence="6 7" key="1">
    <citation type="submission" date="2020-08" db="EMBL/GenBank/DDBJ databases">
        <authorList>
            <person name="Newling K."/>
            <person name="Davey J."/>
            <person name="Forrester S."/>
        </authorList>
    </citation>
    <scope>NUCLEOTIDE SEQUENCE [LARGE SCALE GENOMIC DNA]</scope>
    <source>
        <strain evidence="7">Crithidia deanei Carvalho (ATCC PRA-265)</strain>
    </source>
</reference>
<keyword evidence="7" id="KW-1185">Reference proteome</keyword>
<keyword evidence="2" id="KW-0061">Asparagine biosynthesis</keyword>
<feature type="compositionally biased region" description="Basic and acidic residues" evidence="4">
    <location>
        <begin position="389"/>
        <end position="399"/>
    </location>
</feature>
<dbReference type="EMBL" id="LR877155">
    <property type="protein sequence ID" value="CAD2218533.1"/>
    <property type="molecule type" value="Genomic_DNA"/>
</dbReference>
<feature type="region of interest" description="Disordered" evidence="4">
    <location>
        <begin position="543"/>
        <end position="570"/>
    </location>
</feature>
<organism evidence="6 7">
    <name type="scientific">Angomonas deanei</name>
    <dbReference type="NCBI Taxonomy" id="59799"/>
    <lineage>
        <taxon>Eukaryota</taxon>
        <taxon>Discoba</taxon>
        <taxon>Euglenozoa</taxon>
        <taxon>Kinetoplastea</taxon>
        <taxon>Metakinetoplastina</taxon>
        <taxon>Trypanosomatida</taxon>
        <taxon>Trypanosomatidae</taxon>
        <taxon>Strigomonadinae</taxon>
        <taxon>Angomonas</taxon>
    </lineage>
</organism>
<dbReference type="CDD" id="cd01991">
    <property type="entry name" value="Asn_synthase_B_C"/>
    <property type="match status" value="1"/>
</dbReference>
<dbReference type="GO" id="GO:0006529">
    <property type="term" value="P:asparagine biosynthetic process"/>
    <property type="evidence" value="ECO:0007669"/>
    <property type="project" value="UniProtKB-KW"/>
</dbReference>
<protein>
    <submittedName>
        <fullName evidence="6">Asparagine synthase, putative</fullName>
    </submittedName>
</protein>
<dbReference type="PANTHER" id="PTHR45937">
    <property type="entry name" value="ASPARAGINE SYNTHETASE DOMAIN-CONTAINING PROTEIN 1"/>
    <property type="match status" value="1"/>
</dbReference>
<dbReference type="Pfam" id="PF00733">
    <property type="entry name" value="Asn_synthase"/>
    <property type="match status" value="1"/>
</dbReference>
<dbReference type="AlphaFoldDB" id="A0A7G2CIS8"/>
<gene>
    <name evidence="6" type="ORF">ADEAN_000602200</name>
</gene>
<sequence>MLESEVEGPYGFLFYASQLGCVVFGRDPLGRHSLLVHLGVFPVPNREECEVEFILSSVGVQHGKEDSRQQKRERTTDEDEEEPEETAEEACWVELPVTGLYGLSLDDPLLQSVEAGENVLQRCGLLHCAWRGAYHLAHPLLMEEQTAPSLPIGSRGENTLSLANTAVESELPKLLLERIRQSSPVSSEGEDVWAHWAASRYLYALSNSVLRRCNVSNSGAEDGSKIEKVFQARRRPLCVLFSGGIDCTVLAALAHYLLPIETPIELINVAFGSEPEKAPDRIAAKRAMTELLQLPQPTTPEGEAQTAPPVREREWRLVFVDVPEKKNENTQHVLDIIYPCKTVMDFDIGTALWNAARGEGRMQVLRKSDLPVDATATTGVLGDFSKHIREGGSTEEKHAPAAPMGKKGKPEPPANFDKLIDVLVDEGRQSGGTAPVLLSTLGKEYAAFLKPCWQPLGYKKLGSYLNDAVKAGVIAFDPTAACKAVRLVRPEDLERAKPQPPLLWYETQQMQKDGSRTPLLYSHTYTSGAKVLLLGTGADETLEATRGTDGSTSATACQGPGRSWSETSAGCGSATWGGTIASRWTAAASHASPTSMRRSYGR</sequence>
<feature type="domain" description="Asparagine synthetase" evidence="5">
    <location>
        <begin position="234"/>
        <end position="290"/>
    </location>
</feature>
<dbReference type="InterPro" id="IPR051857">
    <property type="entry name" value="Asn_synthetase_domain"/>
</dbReference>
<evidence type="ECO:0000313" key="7">
    <source>
        <dbReference type="Proteomes" id="UP000515908"/>
    </source>
</evidence>
<keyword evidence="1" id="KW-0028">Amino-acid biosynthesis</keyword>
<dbReference type="GO" id="GO:0004066">
    <property type="term" value="F:asparagine synthase (glutamine-hydrolyzing) activity"/>
    <property type="evidence" value="ECO:0007669"/>
    <property type="project" value="InterPro"/>
</dbReference>
<dbReference type="Proteomes" id="UP000515908">
    <property type="component" value="Chromosome 11"/>
</dbReference>
<dbReference type="InterPro" id="IPR014729">
    <property type="entry name" value="Rossmann-like_a/b/a_fold"/>
</dbReference>
<keyword evidence="3" id="KW-0315">Glutamine amidotransferase</keyword>
<feature type="compositionally biased region" description="Acidic residues" evidence="4">
    <location>
        <begin position="76"/>
        <end position="88"/>
    </location>
</feature>
<evidence type="ECO:0000313" key="6">
    <source>
        <dbReference type="EMBL" id="CAD2218533.1"/>
    </source>
</evidence>
<dbReference type="SUPFAM" id="SSF52402">
    <property type="entry name" value="Adenine nucleotide alpha hydrolases-like"/>
    <property type="match status" value="1"/>
</dbReference>
<dbReference type="InterPro" id="IPR001962">
    <property type="entry name" value="Asn_synthase"/>
</dbReference>
<dbReference type="OrthoDB" id="10252281at2759"/>
<feature type="region of interest" description="Disordered" evidence="4">
    <location>
        <begin position="389"/>
        <end position="413"/>
    </location>
</feature>
<evidence type="ECO:0000256" key="4">
    <source>
        <dbReference type="SAM" id="MobiDB-lite"/>
    </source>
</evidence>
<evidence type="ECO:0000256" key="3">
    <source>
        <dbReference type="ARBA" id="ARBA00022962"/>
    </source>
</evidence>
<dbReference type="VEuPathDB" id="TriTrypDB:ADEAN_000602200"/>
<evidence type="ECO:0000256" key="2">
    <source>
        <dbReference type="ARBA" id="ARBA00022888"/>
    </source>
</evidence>
<proteinExistence type="predicted"/>
<evidence type="ECO:0000256" key="1">
    <source>
        <dbReference type="ARBA" id="ARBA00022605"/>
    </source>
</evidence>
<dbReference type="PANTHER" id="PTHR45937:SF1">
    <property type="entry name" value="ASPARAGINE SYNTHETASE DOMAIN-CONTAINING PROTEIN 1"/>
    <property type="match status" value="1"/>
</dbReference>
<accession>A0A7G2CIS8</accession>
<feature type="region of interest" description="Disordered" evidence="4">
    <location>
        <begin position="64"/>
        <end position="88"/>
    </location>
</feature>
<dbReference type="Gene3D" id="3.40.50.620">
    <property type="entry name" value="HUPs"/>
    <property type="match status" value="1"/>
</dbReference>
<evidence type="ECO:0000259" key="5">
    <source>
        <dbReference type="Pfam" id="PF00733"/>
    </source>
</evidence>